<feature type="signal peptide" evidence="1">
    <location>
        <begin position="1"/>
        <end position="31"/>
    </location>
</feature>
<feature type="chain" id="PRO_5031208180" evidence="1">
    <location>
        <begin position="32"/>
        <end position="420"/>
    </location>
</feature>
<accession>A0A7Z3H158</accession>
<dbReference type="AlphaFoldDB" id="A0A7Z3H158"/>
<sequence>MDFSFGTVRTFGKGWLFMQVLAGVFSSPAQAVTQEIRASFVPDSANPHNNQFINQTPQSGYCANYVNDCKTYNLSGLRLPLRFAAIHPIEPGAPARAGATLKAPAQWRSLNVSNVVTGESHSMEIRIGALGSQYVLSDTAANLTGASGDQEGHNRLWIGGSWGGAPGACQSGAMASLGPDSYTFFWRTPNESACSKGAAFTIPWMSYDYLDVGYELRTPDPLAMSSGLYTGELIYSIAPGGDFDMGDNMLPDNSSLTFRFVLDVQHVLKVALPPGGNRIELVPQGGWQAWLQEGRRPARLFRDQTFNISASSKFKMFFECEHGGIGACALRDTESGSTFPQVYMSVSLPHGITDMAGQPVKHRPLTDDAQGTVFQPGYFLDRAPGTLHFEIPAFYLEQMLQPGRARRYAGNVTVIWDSEV</sequence>
<evidence type="ECO:0000313" key="3">
    <source>
        <dbReference type="Proteomes" id="UP000501669"/>
    </source>
</evidence>
<dbReference type="EMBL" id="CP027561">
    <property type="protein sequence ID" value="QJP97329.1"/>
    <property type="molecule type" value="Genomic_DNA"/>
</dbReference>
<reference evidence="2 3" key="1">
    <citation type="submission" date="2018-03" db="EMBL/GenBank/DDBJ databases">
        <title>Complete genome sequence of Pseudomonas fluorescens sp. G7.</title>
        <authorList>
            <person name="Gao C.-H."/>
            <person name="Li Z."/>
            <person name="Cai P."/>
        </authorList>
    </citation>
    <scope>NUCLEOTIDE SEQUENCE [LARGE SCALE GENOMIC DNA]</scope>
    <source>
        <strain evidence="2 3">G7</strain>
    </source>
</reference>
<gene>
    <name evidence="2" type="ORF">C6Y56_23140</name>
</gene>
<proteinExistence type="predicted"/>
<organism evidence="2 3">
    <name type="scientific">Pseudomonas fluorescens</name>
    <dbReference type="NCBI Taxonomy" id="294"/>
    <lineage>
        <taxon>Bacteria</taxon>
        <taxon>Pseudomonadati</taxon>
        <taxon>Pseudomonadota</taxon>
        <taxon>Gammaproteobacteria</taxon>
        <taxon>Pseudomonadales</taxon>
        <taxon>Pseudomonadaceae</taxon>
        <taxon>Pseudomonas</taxon>
    </lineage>
</organism>
<evidence type="ECO:0000256" key="1">
    <source>
        <dbReference type="SAM" id="SignalP"/>
    </source>
</evidence>
<evidence type="ECO:0000313" key="2">
    <source>
        <dbReference type="EMBL" id="QJP97329.1"/>
    </source>
</evidence>
<keyword evidence="1" id="KW-0732">Signal</keyword>
<name>A0A7Z3H158_PSEFL</name>
<dbReference type="Proteomes" id="UP000501669">
    <property type="component" value="Chromosome"/>
</dbReference>
<protein>
    <submittedName>
        <fullName evidence="2">Uncharacterized protein</fullName>
    </submittedName>
</protein>
<dbReference type="RefSeq" id="WP_249314335.1">
    <property type="nucleotide sequence ID" value="NZ_CP027561.1"/>
</dbReference>